<gene>
    <name evidence="3" type="ORF">MNOR_LOCUS34978</name>
</gene>
<feature type="region of interest" description="Disordered" evidence="2">
    <location>
        <begin position="43"/>
        <end position="62"/>
    </location>
</feature>
<sequence length="376" mass="42372">EEKCKLSKKEAMHLAEQAKLEKLKQQEAMHVETQAKIQGLEKQKEVTERFKKTDVDKGQSDVGRKCIPRITNLQHYMASWKGVQQRKLSSSLDSEIKRKDTPRPQSRFSTGMLVSSLKIPDFRIFKKSSEVTNEEDSPKLQSKGADEVKTHLMFNSSAAENSGSPILGSKRKQSIPGNNNVSTNPSEAKSSPSTLSKPNNLLPLKPFTFNVSSFQFKSEKNINMEKLPSTQLKSIAISNIEYSPSTQIDEDNNNSRLSQKFCRVPCNSAVSPNFQTSNPPEHQLEAIPKLMFNLGQQKELDNKNNEDNSSLSSDSEPYVTPESSLEEKTNYFTADSSPDFQHSSLETDIEKKVRENIVNEVNHFDDSHPDDQLLFS</sequence>
<evidence type="ECO:0000256" key="1">
    <source>
        <dbReference type="SAM" id="Coils"/>
    </source>
</evidence>
<organism evidence="3 4">
    <name type="scientific">Meganyctiphanes norvegica</name>
    <name type="common">Northern krill</name>
    <name type="synonym">Thysanopoda norvegica</name>
    <dbReference type="NCBI Taxonomy" id="48144"/>
    <lineage>
        <taxon>Eukaryota</taxon>
        <taxon>Metazoa</taxon>
        <taxon>Ecdysozoa</taxon>
        <taxon>Arthropoda</taxon>
        <taxon>Crustacea</taxon>
        <taxon>Multicrustacea</taxon>
        <taxon>Malacostraca</taxon>
        <taxon>Eumalacostraca</taxon>
        <taxon>Eucarida</taxon>
        <taxon>Euphausiacea</taxon>
        <taxon>Euphausiidae</taxon>
        <taxon>Meganyctiphanes</taxon>
    </lineage>
</organism>
<feature type="compositionally biased region" description="Low complexity" evidence="2">
    <location>
        <begin position="307"/>
        <end position="316"/>
    </location>
</feature>
<comment type="caution">
    <text evidence="3">The sequence shown here is derived from an EMBL/GenBank/DDBJ whole genome shotgun (WGS) entry which is preliminary data.</text>
</comment>
<reference evidence="3 4" key="1">
    <citation type="submission" date="2024-05" db="EMBL/GenBank/DDBJ databases">
        <authorList>
            <person name="Wallberg A."/>
        </authorList>
    </citation>
    <scope>NUCLEOTIDE SEQUENCE [LARGE SCALE GENOMIC DNA]</scope>
</reference>
<protein>
    <submittedName>
        <fullName evidence="3">Uncharacterized protein</fullName>
    </submittedName>
</protein>
<feature type="region of interest" description="Disordered" evidence="2">
    <location>
        <begin position="157"/>
        <end position="199"/>
    </location>
</feature>
<evidence type="ECO:0000313" key="4">
    <source>
        <dbReference type="Proteomes" id="UP001497623"/>
    </source>
</evidence>
<accession>A0AAV2SDL2</accession>
<feature type="compositionally biased region" description="Polar residues" evidence="2">
    <location>
        <begin position="330"/>
        <end position="346"/>
    </location>
</feature>
<feature type="compositionally biased region" description="Low complexity" evidence="2">
    <location>
        <begin position="189"/>
        <end position="199"/>
    </location>
</feature>
<keyword evidence="4" id="KW-1185">Reference proteome</keyword>
<name>A0AAV2SDL2_MEGNR</name>
<dbReference type="Proteomes" id="UP001497623">
    <property type="component" value="Unassembled WGS sequence"/>
</dbReference>
<feature type="region of interest" description="Disordered" evidence="2">
    <location>
        <begin position="89"/>
        <end position="111"/>
    </location>
</feature>
<feature type="compositionally biased region" description="Polar residues" evidence="2">
    <location>
        <begin position="175"/>
        <end position="188"/>
    </location>
</feature>
<feature type="non-terminal residue" evidence="3">
    <location>
        <position position="376"/>
    </location>
</feature>
<feature type="region of interest" description="Disordered" evidence="2">
    <location>
        <begin position="300"/>
        <end position="348"/>
    </location>
</feature>
<evidence type="ECO:0000313" key="3">
    <source>
        <dbReference type="EMBL" id="CAL4178008.1"/>
    </source>
</evidence>
<evidence type="ECO:0000256" key="2">
    <source>
        <dbReference type="SAM" id="MobiDB-lite"/>
    </source>
</evidence>
<feature type="coiled-coil region" evidence="1">
    <location>
        <begin position="6"/>
        <end position="43"/>
    </location>
</feature>
<dbReference type="AlphaFoldDB" id="A0AAV2SDL2"/>
<feature type="non-terminal residue" evidence="3">
    <location>
        <position position="1"/>
    </location>
</feature>
<proteinExistence type="predicted"/>
<keyword evidence="1" id="KW-0175">Coiled coil</keyword>
<dbReference type="EMBL" id="CAXKWB010056226">
    <property type="protein sequence ID" value="CAL4178008.1"/>
    <property type="molecule type" value="Genomic_DNA"/>
</dbReference>